<feature type="non-terminal residue" evidence="1">
    <location>
        <position position="99"/>
    </location>
</feature>
<reference evidence="1 2" key="1">
    <citation type="submission" date="2018-12" db="EMBL/GenBank/DDBJ databases">
        <title>Venturia inaequalis Genome Resource.</title>
        <authorList>
            <person name="Lichtner F.J."/>
        </authorList>
    </citation>
    <scope>NUCLEOTIDE SEQUENCE [LARGE SCALE GENOMIC DNA]</scope>
    <source>
        <strain evidence="1 2">120213</strain>
    </source>
</reference>
<dbReference type="Pfam" id="PF20246">
    <property type="entry name" value="DUF6601"/>
    <property type="match status" value="1"/>
</dbReference>
<protein>
    <submittedName>
        <fullName evidence="1">Uncharacterized protein</fullName>
    </submittedName>
</protein>
<dbReference type="EMBL" id="WNWS01000535">
    <property type="protein sequence ID" value="KAE9966188.1"/>
    <property type="molecule type" value="Genomic_DNA"/>
</dbReference>
<evidence type="ECO:0000313" key="2">
    <source>
        <dbReference type="Proteomes" id="UP000447873"/>
    </source>
</evidence>
<dbReference type="PANTHER" id="PTHR34414:SF1">
    <property type="entry name" value="SUBTILISIN-LIKE SERINE PROTEASE"/>
    <property type="match status" value="1"/>
</dbReference>
<dbReference type="AlphaFoldDB" id="A0A8H3YNI7"/>
<sequence length="99" mass="10964">METALPPFSKAHQLCNDLDPVDIKAPDAGALPGHPLITLNNSVSITQFLDDEFCSPDLEAIAPRLWVMSTQSSANINPLHRQRVKGREIVITEEPRLHL</sequence>
<dbReference type="InterPro" id="IPR046536">
    <property type="entry name" value="DUF6601"/>
</dbReference>
<evidence type="ECO:0000313" key="1">
    <source>
        <dbReference type="EMBL" id="KAE9966188.1"/>
    </source>
</evidence>
<comment type="caution">
    <text evidence="1">The sequence shown here is derived from an EMBL/GenBank/DDBJ whole genome shotgun (WGS) entry which is preliminary data.</text>
</comment>
<proteinExistence type="predicted"/>
<organism evidence="1 2">
    <name type="scientific">Venturia inaequalis</name>
    <name type="common">Apple scab fungus</name>
    <dbReference type="NCBI Taxonomy" id="5025"/>
    <lineage>
        <taxon>Eukaryota</taxon>
        <taxon>Fungi</taxon>
        <taxon>Dikarya</taxon>
        <taxon>Ascomycota</taxon>
        <taxon>Pezizomycotina</taxon>
        <taxon>Dothideomycetes</taxon>
        <taxon>Pleosporomycetidae</taxon>
        <taxon>Venturiales</taxon>
        <taxon>Venturiaceae</taxon>
        <taxon>Venturia</taxon>
    </lineage>
</organism>
<dbReference type="PANTHER" id="PTHR34414">
    <property type="entry name" value="HET DOMAIN-CONTAINING PROTEIN-RELATED"/>
    <property type="match status" value="1"/>
</dbReference>
<name>A0A8H3YNI7_VENIN</name>
<accession>A0A8H3YNI7</accession>
<gene>
    <name evidence="1" type="ORF">EG328_009104</name>
</gene>
<dbReference type="Proteomes" id="UP000447873">
    <property type="component" value="Unassembled WGS sequence"/>
</dbReference>